<organism evidence="2 3">
    <name type="scientific">Trichonephila clavata</name>
    <name type="common">Joro spider</name>
    <name type="synonym">Nephila clavata</name>
    <dbReference type="NCBI Taxonomy" id="2740835"/>
    <lineage>
        <taxon>Eukaryota</taxon>
        <taxon>Metazoa</taxon>
        <taxon>Ecdysozoa</taxon>
        <taxon>Arthropoda</taxon>
        <taxon>Chelicerata</taxon>
        <taxon>Arachnida</taxon>
        <taxon>Araneae</taxon>
        <taxon>Araneomorphae</taxon>
        <taxon>Entelegynae</taxon>
        <taxon>Araneoidea</taxon>
        <taxon>Nephilidae</taxon>
        <taxon>Trichonephila</taxon>
    </lineage>
</organism>
<protein>
    <submittedName>
        <fullName evidence="2">Uncharacterized protein</fullName>
    </submittedName>
</protein>
<dbReference type="Gene3D" id="3.15.10.50">
    <property type="match status" value="1"/>
</dbReference>
<proteinExistence type="predicted"/>
<evidence type="ECO:0000256" key="1">
    <source>
        <dbReference type="SAM" id="SignalP"/>
    </source>
</evidence>
<accession>A0A8X6GDD7</accession>
<dbReference type="AlphaFoldDB" id="A0A8X6GDD7"/>
<dbReference type="PANTHER" id="PTHR11008:SF9">
    <property type="entry name" value="PROTEIN TAKEOUT-LIKE PROTEIN"/>
    <property type="match status" value="1"/>
</dbReference>
<keyword evidence="1" id="KW-0732">Signal</keyword>
<dbReference type="PANTHER" id="PTHR11008">
    <property type="entry name" value="PROTEIN TAKEOUT-LIKE PROTEIN"/>
    <property type="match status" value="1"/>
</dbReference>
<dbReference type="InterPro" id="IPR038602">
    <property type="entry name" value="Mite_allergen_7_sf"/>
</dbReference>
<name>A0A8X6GDD7_TRICU</name>
<dbReference type="InterPro" id="IPR038606">
    <property type="entry name" value="To_sf"/>
</dbReference>
<feature type="signal peptide" evidence="1">
    <location>
        <begin position="1"/>
        <end position="20"/>
    </location>
</feature>
<reference evidence="2" key="1">
    <citation type="submission" date="2020-07" db="EMBL/GenBank/DDBJ databases">
        <title>Multicomponent nature underlies the extraordinary mechanical properties of spider dragline silk.</title>
        <authorList>
            <person name="Kono N."/>
            <person name="Nakamura H."/>
            <person name="Mori M."/>
            <person name="Yoshida Y."/>
            <person name="Ohtoshi R."/>
            <person name="Malay A.D."/>
            <person name="Moran D.A.P."/>
            <person name="Tomita M."/>
            <person name="Numata K."/>
            <person name="Arakawa K."/>
        </authorList>
    </citation>
    <scope>NUCLEOTIDE SEQUENCE</scope>
</reference>
<keyword evidence="3" id="KW-1185">Reference proteome</keyword>
<evidence type="ECO:0000313" key="2">
    <source>
        <dbReference type="EMBL" id="GFQ80053.1"/>
    </source>
</evidence>
<dbReference type="Pfam" id="PF06585">
    <property type="entry name" value="JHBP"/>
    <property type="match status" value="1"/>
</dbReference>
<gene>
    <name evidence="2" type="primary">NCL1_28333</name>
    <name evidence="2" type="ORF">TNCT_266671</name>
</gene>
<dbReference type="SMART" id="SM00700">
    <property type="entry name" value="JHBP"/>
    <property type="match status" value="1"/>
</dbReference>
<evidence type="ECO:0000313" key="3">
    <source>
        <dbReference type="Proteomes" id="UP000887116"/>
    </source>
</evidence>
<dbReference type="InterPro" id="IPR010562">
    <property type="entry name" value="Haemolymph_juvenile_hormone-bd"/>
</dbReference>
<dbReference type="OrthoDB" id="6419576at2759"/>
<feature type="chain" id="PRO_5036453254" evidence="1">
    <location>
        <begin position="21"/>
        <end position="475"/>
    </location>
</feature>
<dbReference type="Proteomes" id="UP000887116">
    <property type="component" value="Unassembled WGS sequence"/>
</dbReference>
<dbReference type="Pfam" id="PF16984">
    <property type="entry name" value="Grp7_allergen"/>
    <property type="match status" value="1"/>
</dbReference>
<dbReference type="PROSITE" id="PS51257">
    <property type="entry name" value="PROKAR_LIPOPROTEIN"/>
    <property type="match status" value="1"/>
</dbReference>
<dbReference type="Gene3D" id="3.15.10.30">
    <property type="entry name" value="Haemolymph juvenile hormone binding protein"/>
    <property type="match status" value="1"/>
</dbReference>
<sequence>MKMNIVLVLTLLAIACKVNAIGILSSELVPRNVEPDPDLEKYLREAIENFREQMKVGIPAIKMPVLDPLQLKNLDINIYENLATMNLNIKTLTVRNLSNFNITYLNPNLEAFFLAINLTLPEINVHGQYKVDGKLLKILPIYGQGYFDINATDIRIAGVGKLGFTADAMEMSLLKLDLVWNHLSVFMDNFLGGGNFSNVLQRVIPNVGRDIFSVYKPLILEKIEGSLTKKINDKLNKKKKLIFSSFLELLSKISEMKAFILVTVTCLFSAVFSSAVDELQQRANDYIDDFIEKATNGSGGFIDPLPLDELKKSFEREIAFVKVKGEAKLYDGQIFGLSSMRRKGNVTCIDLDDMLIMSTQLTFKKLHATYKGALLLNDAGPSISMNAKVGGSKVSMFIAAPAEGGKAELMSFTINKLQDIRISIFGLGPWGWAASFISTLALNALEKPVAKTASIKIMDHFKKEIEKVPFPKSTE</sequence>
<comment type="caution">
    <text evidence="2">The sequence shown here is derived from an EMBL/GenBank/DDBJ whole genome shotgun (WGS) entry which is preliminary data.</text>
</comment>
<dbReference type="EMBL" id="BMAO01012260">
    <property type="protein sequence ID" value="GFQ80053.1"/>
    <property type="molecule type" value="Genomic_DNA"/>
</dbReference>
<dbReference type="InterPro" id="IPR020234">
    <property type="entry name" value="Mite_allergen_group-7"/>
</dbReference>